<dbReference type="PANTHER" id="PTHR42798">
    <property type="entry name" value="LIPOPROTEIN-RELEASING SYSTEM ATP-BINDING PROTEIN LOLD"/>
    <property type="match status" value="1"/>
</dbReference>
<dbReference type="Proteomes" id="UP000186666">
    <property type="component" value="Unassembled WGS sequence"/>
</dbReference>
<keyword evidence="2" id="KW-0813">Transport</keyword>
<dbReference type="CDD" id="cd03255">
    <property type="entry name" value="ABC_MJ0796_LolCDE_FtsE"/>
    <property type="match status" value="1"/>
</dbReference>
<dbReference type="RefSeq" id="WP_156510136.1">
    <property type="nucleotide sequence ID" value="NZ_FTNK01000004.1"/>
</dbReference>
<dbReference type="InterPro" id="IPR017911">
    <property type="entry name" value="MacB-like_ATP-bd"/>
</dbReference>
<keyword evidence="7" id="KW-1185">Reference proteome</keyword>
<keyword evidence="4 6" id="KW-0067">ATP-binding</keyword>
<dbReference type="InterPro" id="IPR027417">
    <property type="entry name" value="P-loop_NTPase"/>
</dbReference>
<feature type="domain" description="ABC transporter" evidence="5">
    <location>
        <begin position="4"/>
        <end position="242"/>
    </location>
</feature>
<dbReference type="Pfam" id="PF00005">
    <property type="entry name" value="ABC_tran"/>
    <property type="match status" value="1"/>
</dbReference>
<protein>
    <submittedName>
        <fullName evidence="6">ABC transport system ATP-binding protein</fullName>
    </submittedName>
</protein>
<evidence type="ECO:0000256" key="4">
    <source>
        <dbReference type="ARBA" id="ARBA00022840"/>
    </source>
</evidence>
<dbReference type="EMBL" id="FTNK01000004">
    <property type="protein sequence ID" value="SIQ78101.1"/>
    <property type="molecule type" value="Genomic_DNA"/>
</dbReference>
<evidence type="ECO:0000256" key="2">
    <source>
        <dbReference type="ARBA" id="ARBA00022448"/>
    </source>
</evidence>
<organism evidence="6 7">
    <name type="scientific">Paenibacillus macquariensis</name>
    <dbReference type="NCBI Taxonomy" id="948756"/>
    <lineage>
        <taxon>Bacteria</taxon>
        <taxon>Bacillati</taxon>
        <taxon>Bacillota</taxon>
        <taxon>Bacilli</taxon>
        <taxon>Bacillales</taxon>
        <taxon>Paenibacillaceae</taxon>
        <taxon>Paenibacillus</taxon>
    </lineage>
</organism>
<name>A0ABY1JTZ9_9BACL</name>
<gene>
    <name evidence="6" type="ORF">SAMN05421578_10422</name>
</gene>
<dbReference type="InterPro" id="IPR017871">
    <property type="entry name" value="ABC_transporter-like_CS"/>
</dbReference>
<evidence type="ECO:0000313" key="6">
    <source>
        <dbReference type="EMBL" id="SIQ78101.1"/>
    </source>
</evidence>
<accession>A0ABY1JTZ9</accession>
<dbReference type="InterPro" id="IPR003439">
    <property type="entry name" value="ABC_transporter-like_ATP-bd"/>
</dbReference>
<dbReference type="SMART" id="SM00382">
    <property type="entry name" value="AAA"/>
    <property type="match status" value="1"/>
</dbReference>
<dbReference type="Gene3D" id="3.40.50.300">
    <property type="entry name" value="P-loop containing nucleotide triphosphate hydrolases"/>
    <property type="match status" value="1"/>
</dbReference>
<reference evidence="6 7" key="1">
    <citation type="submission" date="2017-01" db="EMBL/GenBank/DDBJ databases">
        <authorList>
            <person name="Varghese N."/>
            <person name="Submissions S."/>
        </authorList>
    </citation>
    <scope>NUCLEOTIDE SEQUENCE [LARGE SCALE GENOMIC DNA]</scope>
    <source>
        <strain evidence="6 7">ATCC 23464</strain>
    </source>
</reference>
<evidence type="ECO:0000256" key="3">
    <source>
        <dbReference type="ARBA" id="ARBA00022741"/>
    </source>
</evidence>
<proteinExistence type="inferred from homology"/>
<dbReference type="GO" id="GO:0005524">
    <property type="term" value="F:ATP binding"/>
    <property type="evidence" value="ECO:0007669"/>
    <property type="project" value="UniProtKB-KW"/>
</dbReference>
<dbReference type="SUPFAM" id="SSF52540">
    <property type="entry name" value="P-loop containing nucleoside triphosphate hydrolases"/>
    <property type="match status" value="1"/>
</dbReference>
<dbReference type="PANTHER" id="PTHR42798:SF7">
    <property type="entry name" value="ALPHA-D-RIBOSE 1-METHYLPHOSPHONATE 5-TRIPHOSPHATE SYNTHASE SUBUNIT PHNL"/>
    <property type="match status" value="1"/>
</dbReference>
<evidence type="ECO:0000313" key="7">
    <source>
        <dbReference type="Proteomes" id="UP000186666"/>
    </source>
</evidence>
<evidence type="ECO:0000256" key="1">
    <source>
        <dbReference type="ARBA" id="ARBA00005417"/>
    </source>
</evidence>
<dbReference type="InterPro" id="IPR003593">
    <property type="entry name" value="AAA+_ATPase"/>
</dbReference>
<dbReference type="PROSITE" id="PS50893">
    <property type="entry name" value="ABC_TRANSPORTER_2"/>
    <property type="match status" value="1"/>
</dbReference>
<dbReference type="PROSITE" id="PS00211">
    <property type="entry name" value="ABC_TRANSPORTER_1"/>
    <property type="match status" value="1"/>
</dbReference>
<keyword evidence="3" id="KW-0547">Nucleotide-binding</keyword>
<comment type="similarity">
    <text evidence="1">Belongs to the ABC transporter superfamily.</text>
</comment>
<sequence length="256" mass="28514">MNMLEISKVSKIYDGKVSYQALRHVDFIVPKGQFVGVMGPSGSGKTTLLNVISTIDHPTTGEVVINGKEPHQLPSEQLAVFRRRELGFVFQDFNLLHTLTVRENIFLPLALDGVAVKKMNGRLNYIAPILGITDILDKRTYEISGGQAQRAAIARAVIHEPALLLADEPTGNLDTKSSRDVMELFRNINREIGATMLMVTHDPTAASYCDRIIFIRDGSVYNEIYRGEHQNDFYGNIMDVLSFMGGDSRDVSTIRN</sequence>
<comment type="caution">
    <text evidence="6">The sequence shown here is derived from an EMBL/GenBank/DDBJ whole genome shotgun (WGS) entry which is preliminary data.</text>
</comment>
<evidence type="ECO:0000259" key="5">
    <source>
        <dbReference type="PROSITE" id="PS50893"/>
    </source>
</evidence>